<dbReference type="InterPro" id="IPR050704">
    <property type="entry name" value="Peptidase_C85-like"/>
</dbReference>
<gene>
    <name evidence="3" type="ORF">T459_34068</name>
</gene>
<accession>A0A2G2XX61</accession>
<evidence type="ECO:0000313" key="3">
    <source>
        <dbReference type="EMBL" id="PHT62096.1"/>
    </source>
</evidence>
<evidence type="ECO:0000259" key="2">
    <source>
        <dbReference type="PROSITE" id="PS50802"/>
    </source>
</evidence>
<protein>
    <recommendedName>
        <fullName evidence="2">OTU domain-containing protein</fullName>
    </recommendedName>
</protein>
<keyword evidence="4" id="KW-1185">Reference proteome</keyword>
<organism evidence="3 4">
    <name type="scientific">Capsicum annuum</name>
    <name type="common">Capsicum pepper</name>
    <dbReference type="NCBI Taxonomy" id="4072"/>
    <lineage>
        <taxon>Eukaryota</taxon>
        <taxon>Viridiplantae</taxon>
        <taxon>Streptophyta</taxon>
        <taxon>Embryophyta</taxon>
        <taxon>Tracheophyta</taxon>
        <taxon>Spermatophyta</taxon>
        <taxon>Magnoliopsida</taxon>
        <taxon>eudicotyledons</taxon>
        <taxon>Gunneridae</taxon>
        <taxon>Pentapetalae</taxon>
        <taxon>asterids</taxon>
        <taxon>lamiids</taxon>
        <taxon>Solanales</taxon>
        <taxon>Solanaceae</taxon>
        <taxon>Solanoideae</taxon>
        <taxon>Capsiceae</taxon>
        <taxon>Capsicum</taxon>
    </lineage>
</organism>
<dbReference type="Proteomes" id="UP000222542">
    <property type="component" value="Unassembled WGS sequence"/>
</dbReference>
<name>A0A2G2XX61_CAPAN</name>
<evidence type="ECO:0000256" key="1">
    <source>
        <dbReference type="ARBA" id="ARBA00010407"/>
    </source>
</evidence>
<comment type="similarity">
    <text evidence="1">Belongs to the peptidase C85 family.</text>
</comment>
<sequence length="147" mass="16979">MQVGIEDVRKINLPYDGYLPYEEVGYVRDCYSDQHTRVNIENDEVIACALQQKVSRFSLKESIGSKSNVSVPAEDWIAARNFAHNCKEEDRDTVTSSQLQRLMERLKLYDVVERKVSGDGNCQFRALSDQIYGSSEHHKFMREQVVK</sequence>
<feature type="domain" description="OTU" evidence="2">
    <location>
        <begin position="111"/>
        <end position="147"/>
    </location>
</feature>
<dbReference type="STRING" id="4072.A0A2G2XX61"/>
<dbReference type="PROSITE" id="PS50802">
    <property type="entry name" value="OTU"/>
    <property type="match status" value="1"/>
</dbReference>
<dbReference type="AlphaFoldDB" id="A0A2G2XX61"/>
<dbReference type="InterPro" id="IPR003323">
    <property type="entry name" value="OTU_dom"/>
</dbReference>
<dbReference type="InterPro" id="IPR038765">
    <property type="entry name" value="Papain-like_cys_pep_sf"/>
</dbReference>
<dbReference type="Gramene" id="PHT62096">
    <property type="protein sequence ID" value="PHT62096"/>
    <property type="gene ID" value="T459_34068"/>
</dbReference>
<evidence type="ECO:0000313" key="4">
    <source>
        <dbReference type="Proteomes" id="UP000222542"/>
    </source>
</evidence>
<dbReference type="PANTHER" id="PTHR12419">
    <property type="entry name" value="OTU DOMAIN CONTAINING PROTEIN"/>
    <property type="match status" value="1"/>
</dbReference>
<dbReference type="GO" id="GO:0004843">
    <property type="term" value="F:cysteine-type deubiquitinase activity"/>
    <property type="evidence" value="ECO:0000318"/>
    <property type="project" value="GO_Central"/>
</dbReference>
<dbReference type="Gene3D" id="3.90.70.80">
    <property type="match status" value="1"/>
</dbReference>
<dbReference type="EMBL" id="AYRZ02000098">
    <property type="protein sequence ID" value="PHT62096.1"/>
    <property type="molecule type" value="Genomic_DNA"/>
</dbReference>
<reference evidence="3 4" key="2">
    <citation type="journal article" date="2017" name="Genome Biol.">
        <title>New reference genome sequences of hot pepper reveal the massive evolution of plant disease-resistance genes by retroduplication.</title>
        <authorList>
            <person name="Kim S."/>
            <person name="Park J."/>
            <person name="Yeom S.I."/>
            <person name="Kim Y.M."/>
            <person name="Seo E."/>
            <person name="Kim K.T."/>
            <person name="Kim M.S."/>
            <person name="Lee J.M."/>
            <person name="Cheong K."/>
            <person name="Shin H.S."/>
            <person name="Kim S.B."/>
            <person name="Han K."/>
            <person name="Lee J."/>
            <person name="Park M."/>
            <person name="Lee H.A."/>
            <person name="Lee H.Y."/>
            <person name="Lee Y."/>
            <person name="Oh S."/>
            <person name="Lee J.H."/>
            <person name="Choi E."/>
            <person name="Choi E."/>
            <person name="Lee S.E."/>
            <person name="Jeon J."/>
            <person name="Kim H."/>
            <person name="Choi G."/>
            <person name="Song H."/>
            <person name="Lee J."/>
            <person name="Lee S.C."/>
            <person name="Kwon J.K."/>
            <person name="Lee H.Y."/>
            <person name="Koo N."/>
            <person name="Hong Y."/>
            <person name="Kim R.W."/>
            <person name="Kang W.H."/>
            <person name="Huh J.H."/>
            <person name="Kang B.C."/>
            <person name="Yang T.J."/>
            <person name="Lee Y.H."/>
            <person name="Bennetzen J.L."/>
            <person name="Choi D."/>
        </authorList>
    </citation>
    <scope>NUCLEOTIDE SEQUENCE [LARGE SCALE GENOMIC DNA]</scope>
    <source>
        <strain evidence="4">cv. CM334</strain>
    </source>
</reference>
<reference evidence="3 4" key="1">
    <citation type="journal article" date="2014" name="Nat. Genet.">
        <title>Genome sequence of the hot pepper provides insights into the evolution of pungency in Capsicum species.</title>
        <authorList>
            <person name="Kim S."/>
            <person name="Park M."/>
            <person name="Yeom S.I."/>
            <person name="Kim Y.M."/>
            <person name="Lee J.M."/>
            <person name="Lee H.A."/>
            <person name="Seo E."/>
            <person name="Choi J."/>
            <person name="Cheong K."/>
            <person name="Kim K.T."/>
            <person name="Jung K."/>
            <person name="Lee G.W."/>
            <person name="Oh S.K."/>
            <person name="Bae C."/>
            <person name="Kim S.B."/>
            <person name="Lee H.Y."/>
            <person name="Kim S.Y."/>
            <person name="Kim M.S."/>
            <person name="Kang B.C."/>
            <person name="Jo Y.D."/>
            <person name="Yang H.B."/>
            <person name="Jeong H.J."/>
            <person name="Kang W.H."/>
            <person name="Kwon J.K."/>
            <person name="Shin C."/>
            <person name="Lim J.Y."/>
            <person name="Park J.H."/>
            <person name="Huh J.H."/>
            <person name="Kim J.S."/>
            <person name="Kim B.D."/>
            <person name="Cohen O."/>
            <person name="Paran I."/>
            <person name="Suh M.C."/>
            <person name="Lee S.B."/>
            <person name="Kim Y.K."/>
            <person name="Shin Y."/>
            <person name="Noh S.J."/>
            <person name="Park J."/>
            <person name="Seo Y.S."/>
            <person name="Kwon S.Y."/>
            <person name="Kim H.A."/>
            <person name="Park J.M."/>
            <person name="Kim H.J."/>
            <person name="Choi S.B."/>
            <person name="Bosland P.W."/>
            <person name="Reeves G."/>
            <person name="Jo S.H."/>
            <person name="Lee B.W."/>
            <person name="Cho H.T."/>
            <person name="Choi H.S."/>
            <person name="Lee M.S."/>
            <person name="Yu Y."/>
            <person name="Do Choi Y."/>
            <person name="Park B.S."/>
            <person name="van Deynze A."/>
            <person name="Ashrafi H."/>
            <person name="Hill T."/>
            <person name="Kim W.T."/>
            <person name="Pai H.S."/>
            <person name="Ahn H.K."/>
            <person name="Yeam I."/>
            <person name="Giovannoni J.J."/>
            <person name="Rose J.K."/>
            <person name="Sorensen I."/>
            <person name="Lee S.J."/>
            <person name="Kim R.W."/>
            <person name="Choi I.Y."/>
            <person name="Choi B.S."/>
            <person name="Lim J.S."/>
            <person name="Lee Y.H."/>
            <person name="Choi D."/>
        </authorList>
    </citation>
    <scope>NUCLEOTIDE SEQUENCE [LARGE SCALE GENOMIC DNA]</scope>
    <source>
        <strain evidence="4">cv. CM334</strain>
    </source>
</reference>
<comment type="caution">
    <text evidence="3">The sequence shown here is derived from an EMBL/GenBank/DDBJ whole genome shotgun (WGS) entry which is preliminary data.</text>
</comment>
<proteinExistence type="inferred from homology"/>
<dbReference type="PANTHER" id="PTHR12419:SF85">
    <property type="entry name" value="OVARIAN TUMOR DOMAIN-CONTAINING DEUBIQUITINATING ENZYME 11"/>
    <property type="match status" value="1"/>
</dbReference>
<dbReference type="SUPFAM" id="SSF54001">
    <property type="entry name" value="Cysteine proteinases"/>
    <property type="match status" value="1"/>
</dbReference>